<keyword evidence="2 5" id="KW-0812">Transmembrane</keyword>
<dbReference type="EMBL" id="KN746610">
    <property type="protein sequence ID" value="KIH51450.1"/>
    <property type="molecule type" value="Genomic_DNA"/>
</dbReference>
<dbReference type="GO" id="GO:0022857">
    <property type="term" value="F:transmembrane transporter activity"/>
    <property type="evidence" value="ECO:0007669"/>
    <property type="project" value="TreeGrafter"/>
</dbReference>
<reference evidence="6 7" key="1">
    <citation type="submission" date="2013-12" db="EMBL/GenBank/DDBJ databases">
        <title>Draft genome of the parsitic nematode Ancylostoma duodenale.</title>
        <authorList>
            <person name="Mitreva M."/>
        </authorList>
    </citation>
    <scope>NUCLEOTIDE SEQUENCE [LARGE SCALE GENOMIC DNA]</scope>
    <source>
        <strain evidence="6 7">Zhejiang</strain>
    </source>
</reference>
<evidence type="ECO:0000256" key="4">
    <source>
        <dbReference type="ARBA" id="ARBA00023136"/>
    </source>
</evidence>
<evidence type="ECO:0000313" key="6">
    <source>
        <dbReference type="EMBL" id="KIH51450.1"/>
    </source>
</evidence>
<feature type="transmembrane region" description="Helical" evidence="5">
    <location>
        <begin position="20"/>
        <end position="44"/>
    </location>
</feature>
<dbReference type="InterPro" id="IPR050382">
    <property type="entry name" value="MFS_Na/Anion_cotransporter"/>
</dbReference>
<dbReference type="Proteomes" id="UP000054047">
    <property type="component" value="Unassembled WGS sequence"/>
</dbReference>
<evidence type="ECO:0000256" key="1">
    <source>
        <dbReference type="ARBA" id="ARBA00004141"/>
    </source>
</evidence>
<evidence type="ECO:0000256" key="2">
    <source>
        <dbReference type="ARBA" id="ARBA00022692"/>
    </source>
</evidence>
<keyword evidence="3 5" id="KW-1133">Transmembrane helix</keyword>
<protein>
    <recommendedName>
        <fullName evidence="8">Major facilitator superfamily (MFS) profile domain-containing protein</fullName>
    </recommendedName>
</protein>
<dbReference type="SUPFAM" id="SSF103473">
    <property type="entry name" value="MFS general substrate transporter"/>
    <property type="match status" value="1"/>
</dbReference>
<feature type="transmembrane region" description="Helical" evidence="5">
    <location>
        <begin position="56"/>
        <end position="75"/>
    </location>
</feature>
<evidence type="ECO:0000256" key="3">
    <source>
        <dbReference type="ARBA" id="ARBA00022989"/>
    </source>
</evidence>
<dbReference type="GO" id="GO:0016020">
    <property type="term" value="C:membrane"/>
    <property type="evidence" value="ECO:0007669"/>
    <property type="project" value="UniProtKB-SubCell"/>
</dbReference>
<gene>
    <name evidence="6" type="ORF">ANCDUO_18464</name>
</gene>
<accession>A0A0C2FSB3</accession>
<proteinExistence type="predicted"/>
<keyword evidence="4 5" id="KW-0472">Membrane</keyword>
<name>A0A0C2FSB3_9BILA</name>
<organism evidence="6 7">
    <name type="scientific">Ancylostoma duodenale</name>
    <dbReference type="NCBI Taxonomy" id="51022"/>
    <lineage>
        <taxon>Eukaryota</taxon>
        <taxon>Metazoa</taxon>
        <taxon>Ecdysozoa</taxon>
        <taxon>Nematoda</taxon>
        <taxon>Chromadorea</taxon>
        <taxon>Rhabditida</taxon>
        <taxon>Rhabditina</taxon>
        <taxon>Rhabditomorpha</taxon>
        <taxon>Strongyloidea</taxon>
        <taxon>Ancylostomatidae</taxon>
        <taxon>Ancylostomatinae</taxon>
        <taxon>Ancylostoma</taxon>
    </lineage>
</organism>
<comment type="subcellular location">
    <subcellularLocation>
        <location evidence="1">Membrane</location>
        <topology evidence="1">Multi-pass membrane protein</topology>
    </subcellularLocation>
</comment>
<sequence length="114" mass="12204">MGGFTSGFYTSLLSLAPRYTGTMSAVSLFAGMLGRLTTPVIVGIVKKTGTLSEWHILFGFVAVVNIIAGTIFLIFGSGDVQEWGQDDKEVEGAPSYKCDDVALVEKKHADSLRV</sequence>
<dbReference type="GO" id="GO:0006820">
    <property type="term" value="P:monoatomic anion transport"/>
    <property type="evidence" value="ECO:0007669"/>
    <property type="project" value="TreeGrafter"/>
</dbReference>
<evidence type="ECO:0000313" key="7">
    <source>
        <dbReference type="Proteomes" id="UP000054047"/>
    </source>
</evidence>
<dbReference type="InterPro" id="IPR036259">
    <property type="entry name" value="MFS_trans_sf"/>
</dbReference>
<dbReference type="OrthoDB" id="2985014at2759"/>
<dbReference type="PANTHER" id="PTHR11662:SF444">
    <property type="entry name" value="MAJOR FACILITATOR SUPERFAMILY (MFS) PROFILE DOMAIN-CONTAINING PROTEIN"/>
    <property type="match status" value="1"/>
</dbReference>
<evidence type="ECO:0008006" key="8">
    <source>
        <dbReference type="Google" id="ProtNLM"/>
    </source>
</evidence>
<dbReference type="AlphaFoldDB" id="A0A0C2FSB3"/>
<keyword evidence="7" id="KW-1185">Reference proteome</keyword>
<evidence type="ECO:0000256" key="5">
    <source>
        <dbReference type="SAM" id="Phobius"/>
    </source>
</evidence>
<dbReference type="PANTHER" id="PTHR11662">
    <property type="entry name" value="SOLUTE CARRIER FAMILY 17"/>
    <property type="match status" value="1"/>
</dbReference>